<keyword evidence="4 8" id="KW-0747">Spliceosome</keyword>
<dbReference type="GO" id="GO:0000349">
    <property type="term" value="P:generation of catalytic spliceosome for first transesterification step"/>
    <property type="evidence" value="ECO:0007669"/>
    <property type="project" value="UniProtKB-UniRule"/>
</dbReference>
<accession>A0AAV7JR44</accession>
<comment type="subunit">
    <text evidence="8">Component of the spliceosome. Present in the activated B complex, the catalytically activated B* complex which catalyzes the branching, the catalytic step 1 C complex catalyzing the exon ligation, and the postcatalytic P complex containing the ligated exons (mRNA) and the excised lariat intron.</text>
</comment>
<evidence type="ECO:0000256" key="1">
    <source>
        <dbReference type="ARBA" id="ARBA00004123"/>
    </source>
</evidence>
<dbReference type="PANTHER" id="PTHR12111:SF1">
    <property type="entry name" value="SPLICING FACTOR YJU2"/>
    <property type="match status" value="1"/>
</dbReference>
<dbReference type="GO" id="GO:0071006">
    <property type="term" value="C:U2-type catalytic step 1 spliceosome"/>
    <property type="evidence" value="ECO:0007669"/>
    <property type="project" value="UniProtKB-UniRule"/>
</dbReference>
<comment type="caution">
    <text evidence="10">The sequence shown here is derived from an EMBL/GenBank/DDBJ whole genome shotgun (WGS) entry which is preliminary data.</text>
</comment>
<evidence type="ECO:0000256" key="2">
    <source>
        <dbReference type="ARBA" id="ARBA00022664"/>
    </source>
</evidence>
<evidence type="ECO:0000256" key="9">
    <source>
        <dbReference type="SAM" id="MobiDB-lite"/>
    </source>
</evidence>
<name>A0AAV7JR44_9METZ</name>
<comment type="function">
    <text evidence="8">Part of the spliceosome which catalyzes two sequential transesterification reactions, first the excision of the non-coding intron from pre-mRNA and then the ligation of the coding exons to form the mature mRNA. Plays a role in stabilizing the structure of the spliceosome catalytic core and docking of the branch helix into the active site, producing 5'-exon and lariat intron-3'-intermediates.</text>
</comment>
<evidence type="ECO:0000256" key="3">
    <source>
        <dbReference type="ARBA" id="ARBA00022723"/>
    </source>
</evidence>
<keyword evidence="7 8" id="KW-0539">Nucleus</keyword>
<keyword evidence="3 8" id="KW-0479">Metal-binding</keyword>
<proteinExistence type="inferred from homology"/>
<reference evidence="10 11" key="1">
    <citation type="journal article" date="2023" name="BMC Biol.">
        <title>The compact genome of the sponge Oopsacas minuta (Hexactinellida) is lacking key metazoan core genes.</title>
        <authorList>
            <person name="Santini S."/>
            <person name="Schenkelaars Q."/>
            <person name="Jourda C."/>
            <person name="Duchesne M."/>
            <person name="Belahbib H."/>
            <person name="Rocher C."/>
            <person name="Selva M."/>
            <person name="Riesgo A."/>
            <person name="Vervoort M."/>
            <person name="Leys S.P."/>
            <person name="Kodjabachian L."/>
            <person name="Le Bivic A."/>
            <person name="Borchiellini C."/>
            <person name="Claverie J.M."/>
            <person name="Renard E."/>
        </authorList>
    </citation>
    <scope>NUCLEOTIDE SEQUENCE [LARGE SCALE GENOMIC DNA]</scope>
    <source>
        <strain evidence="10">SPO-2</strain>
    </source>
</reference>
<keyword evidence="5 8" id="KW-0862">Zinc</keyword>
<evidence type="ECO:0000256" key="6">
    <source>
        <dbReference type="ARBA" id="ARBA00023187"/>
    </source>
</evidence>
<organism evidence="10 11">
    <name type="scientific">Oopsacas minuta</name>
    <dbReference type="NCBI Taxonomy" id="111878"/>
    <lineage>
        <taxon>Eukaryota</taxon>
        <taxon>Metazoa</taxon>
        <taxon>Porifera</taxon>
        <taxon>Hexactinellida</taxon>
        <taxon>Hexasterophora</taxon>
        <taxon>Lyssacinosida</taxon>
        <taxon>Leucopsacidae</taxon>
        <taxon>Oopsacas</taxon>
    </lineage>
</organism>
<comment type="subcellular location">
    <subcellularLocation>
        <location evidence="1 8">Nucleus</location>
    </subcellularLocation>
</comment>
<protein>
    <recommendedName>
        <fullName evidence="8">Splicing factor YJU2</fullName>
    </recommendedName>
</protein>
<evidence type="ECO:0000256" key="7">
    <source>
        <dbReference type="ARBA" id="ARBA00023242"/>
    </source>
</evidence>
<dbReference type="EMBL" id="JAKMXF010000309">
    <property type="protein sequence ID" value="KAI6650905.1"/>
    <property type="molecule type" value="Genomic_DNA"/>
</dbReference>
<feature type="region of interest" description="Disordered" evidence="9">
    <location>
        <begin position="278"/>
        <end position="308"/>
    </location>
</feature>
<evidence type="ECO:0000256" key="5">
    <source>
        <dbReference type="ARBA" id="ARBA00022833"/>
    </source>
</evidence>
<evidence type="ECO:0000256" key="8">
    <source>
        <dbReference type="HAMAP-Rule" id="MF_03226"/>
    </source>
</evidence>
<dbReference type="PANTHER" id="PTHR12111">
    <property type="entry name" value="SPLICING FACTOR YJU2"/>
    <property type="match status" value="1"/>
</dbReference>
<keyword evidence="11" id="KW-1185">Reference proteome</keyword>
<evidence type="ECO:0000256" key="4">
    <source>
        <dbReference type="ARBA" id="ARBA00022728"/>
    </source>
</evidence>
<sequence length="308" mass="35612">MGERKVLNKYYPPDFDPANIPKLILPKDRQYVVRLMAPFSMRCTTCGEYIYKGKKFNARKETVWDQEYLGIRIYRFYIRCTRCISEITFKTDPKNTDYVCENGAMRNFQAERLAIMAAEEDERLKENEEAENPMLALERRTKESKQEIDILDALEGIKDQNSRLEQVNVGQIIEGYTVVEKNGITLDEIEDEKLVSKYFGALKKETVTKLIEGNPKDGDVENDNMKKRKIESDLLPDEKRCFTEEFGLKSEEISKKTYKSKLQTFVTKRQTANLKPRISGTIKETPKSVNTNSKGLLKLDYSSGSESN</sequence>
<evidence type="ECO:0000313" key="11">
    <source>
        <dbReference type="Proteomes" id="UP001165289"/>
    </source>
</evidence>
<evidence type="ECO:0000313" key="10">
    <source>
        <dbReference type="EMBL" id="KAI6650905.1"/>
    </source>
</evidence>
<dbReference type="HAMAP" id="MF_03226">
    <property type="entry name" value="YJU2"/>
    <property type="match status" value="1"/>
</dbReference>
<feature type="binding site" evidence="8">
    <location>
        <position position="46"/>
    </location>
    <ligand>
        <name>Zn(2+)</name>
        <dbReference type="ChEBI" id="CHEBI:29105"/>
    </ligand>
</feature>
<keyword evidence="2" id="KW-0507">mRNA processing</keyword>
<dbReference type="Proteomes" id="UP001165289">
    <property type="component" value="Unassembled WGS sequence"/>
</dbReference>
<feature type="binding site" evidence="8">
    <location>
        <position position="80"/>
    </location>
    <ligand>
        <name>Zn(2+)</name>
        <dbReference type="ChEBI" id="CHEBI:29105"/>
    </ligand>
</feature>
<comment type="similarity">
    <text evidence="8">Belongs to the CWC16 family. YJU2 subfamily.</text>
</comment>
<gene>
    <name evidence="10" type="ORF">LOD99_5745</name>
</gene>
<dbReference type="AlphaFoldDB" id="A0AAV7JR44"/>
<keyword evidence="6" id="KW-0508">mRNA splicing</keyword>
<feature type="binding site" evidence="8">
    <location>
        <position position="43"/>
    </location>
    <ligand>
        <name>Zn(2+)</name>
        <dbReference type="ChEBI" id="CHEBI:29105"/>
    </ligand>
</feature>
<dbReference type="InterPro" id="IPR043701">
    <property type="entry name" value="Yju2"/>
</dbReference>
<dbReference type="GO" id="GO:0046872">
    <property type="term" value="F:metal ion binding"/>
    <property type="evidence" value="ECO:0007669"/>
    <property type="project" value="UniProtKB-KW"/>
</dbReference>
<dbReference type="InterPro" id="IPR007590">
    <property type="entry name" value="Saf4/Yju2"/>
</dbReference>
<feature type="binding site" evidence="8">
    <location>
        <position position="83"/>
    </location>
    <ligand>
        <name>Zn(2+)</name>
        <dbReference type="ChEBI" id="CHEBI:29105"/>
    </ligand>
</feature>
<dbReference type="Pfam" id="PF04502">
    <property type="entry name" value="Saf4_Yju2"/>
    <property type="match status" value="1"/>
</dbReference>